<reference evidence="2" key="1">
    <citation type="submission" date="2019-04" db="EMBL/GenBank/DDBJ databases">
        <title>Friends and foes A comparative genomics study of 23 Aspergillus species from section Flavi.</title>
        <authorList>
            <consortium name="DOE Joint Genome Institute"/>
            <person name="Kjaerbolling I."/>
            <person name="Vesth T."/>
            <person name="Frisvad J.C."/>
            <person name="Nybo J.L."/>
            <person name="Theobald S."/>
            <person name="Kildgaard S."/>
            <person name="Isbrandt T."/>
            <person name="Kuo A."/>
            <person name="Sato A."/>
            <person name="Lyhne E.K."/>
            <person name="Kogle M.E."/>
            <person name="Wiebenga A."/>
            <person name="Kun R.S."/>
            <person name="Lubbers R.J."/>
            <person name="Makela M.R."/>
            <person name="Barry K."/>
            <person name="Chovatia M."/>
            <person name="Clum A."/>
            <person name="Daum C."/>
            <person name="Haridas S."/>
            <person name="He G."/>
            <person name="LaButti K."/>
            <person name="Lipzen A."/>
            <person name="Mondo S."/>
            <person name="Riley R."/>
            <person name="Salamov A."/>
            <person name="Simmons B.A."/>
            <person name="Magnuson J.K."/>
            <person name="Henrissat B."/>
            <person name="Mortensen U.H."/>
            <person name="Larsen T.O."/>
            <person name="Devries R.P."/>
            <person name="Grigoriev I.V."/>
            <person name="Machida M."/>
            <person name="Baker S.E."/>
            <person name="Andersen M.R."/>
        </authorList>
    </citation>
    <scope>NUCLEOTIDE SEQUENCE</scope>
    <source>
        <strain evidence="2">CBS 117612</strain>
    </source>
</reference>
<dbReference type="Proteomes" id="UP000325558">
    <property type="component" value="Unassembled WGS sequence"/>
</dbReference>
<feature type="region of interest" description="Disordered" evidence="1">
    <location>
        <begin position="91"/>
        <end position="234"/>
    </location>
</feature>
<organism evidence="2">
    <name type="scientific">Aspergillus arachidicola</name>
    <dbReference type="NCBI Taxonomy" id="656916"/>
    <lineage>
        <taxon>Eukaryota</taxon>
        <taxon>Fungi</taxon>
        <taxon>Dikarya</taxon>
        <taxon>Ascomycota</taxon>
        <taxon>Pezizomycotina</taxon>
        <taxon>Eurotiomycetes</taxon>
        <taxon>Eurotiomycetidae</taxon>
        <taxon>Eurotiales</taxon>
        <taxon>Aspergillaceae</taxon>
        <taxon>Aspergillus</taxon>
        <taxon>Aspergillus subgen. Circumdati</taxon>
    </lineage>
</organism>
<feature type="compositionally biased region" description="Low complexity" evidence="1">
    <location>
        <begin position="165"/>
        <end position="181"/>
    </location>
</feature>
<evidence type="ECO:0000256" key="1">
    <source>
        <dbReference type="SAM" id="MobiDB-lite"/>
    </source>
</evidence>
<evidence type="ECO:0000313" key="2">
    <source>
        <dbReference type="EMBL" id="KAE8340912.1"/>
    </source>
</evidence>
<feature type="region of interest" description="Disordered" evidence="1">
    <location>
        <begin position="1"/>
        <end position="43"/>
    </location>
</feature>
<feature type="compositionally biased region" description="Basic residues" evidence="1">
    <location>
        <begin position="155"/>
        <end position="164"/>
    </location>
</feature>
<feature type="compositionally biased region" description="Low complexity" evidence="1">
    <location>
        <begin position="10"/>
        <end position="19"/>
    </location>
</feature>
<name>A0A5N6Y618_9EURO</name>
<proteinExistence type="predicted"/>
<dbReference type="OrthoDB" id="10569515at2759"/>
<gene>
    <name evidence="2" type="ORF">BDV24DRAFT_163889</name>
</gene>
<dbReference type="EMBL" id="ML737144">
    <property type="protein sequence ID" value="KAE8340912.1"/>
    <property type="molecule type" value="Genomic_DNA"/>
</dbReference>
<dbReference type="AlphaFoldDB" id="A0A5N6Y618"/>
<sequence length="234" mass="24740">MSGLQDSKWADGPVTAAAAGAGGDPNRGGRRGRDGKKPPADRVTVNKGWCCKFGCKTIHPGKPCPMIEFGQRIWAIREQYQEDINAAAWAPVPPASPRAADLHGASAPSRRGAGTPRGANTPTPGGSSIRPLPAAADGNNNSSVGNRNEGGGRQLNHRQKRSRARLQAFQAQRQQQQQQQQHTSTGDTRDTEMAMAPAGESQPENTSAPGAVPDTDALDESARVLCVRTKEPPK</sequence>
<feature type="compositionally biased region" description="Basic and acidic residues" evidence="1">
    <location>
        <begin position="31"/>
        <end position="40"/>
    </location>
</feature>
<protein>
    <submittedName>
        <fullName evidence="2">Uncharacterized protein</fullName>
    </submittedName>
</protein>
<accession>A0A5N6Y618</accession>